<dbReference type="GO" id="GO:0005524">
    <property type="term" value="F:ATP binding"/>
    <property type="evidence" value="ECO:0007669"/>
    <property type="project" value="UniProtKB-KW"/>
</dbReference>
<dbReference type="InterPro" id="IPR003439">
    <property type="entry name" value="ABC_transporter-like_ATP-bd"/>
</dbReference>
<dbReference type="Pfam" id="PF13732">
    <property type="entry name" value="DrrA1-3_C"/>
    <property type="match status" value="1"/>
</dbReference>
<dbReference type="InterPro" id="IPR025302">
    <property type="entry name" value="DrrA1/2-like_C"/>
</dbReference>
<dbReference type="PANTHER" id="PTHR43335">
    <property type="entry name" value="ABC TRANSPORTER, ATP-BINDING PROTEIN"/>
    <property type="match status" value="1"/>
</dbReference>
<dbReference type="PROSITE" id="PS50893">
    <property type="entry name" value="ABC_TRANSPORTER_2"/>
    <property type="match status" value="1"/>
</dbReference>
<keyword evidence="3" id="KW-0547">Nucleotide-binding</keyword>
<evidence type="ECO:0000313" key="6">
    <source>
        <dbReference type="EMBL" id="WGH92192.1"/>
    </source>
</evidence>
<evidence type="ECO:0000256" key="1">
    <source>
        <dbReference type="ARBA" id="ARBA00005417"/>
    </source>
</evidence>
<evidence type="ECO:0000256" key="2">
    <source>
        <dbReference type="ARBA" id="ARBA00022448"/>
    </source>
</evidence>
<dbReference type="SMART" id="SM00382">
    <property type="entry name" value="AAA"/>
    <property type="match status" value="1"/>
</dbReference>
<dbReference type="AlphaFoldDB" id="A0AAJ6AHM5"/>
<dbReference type="GO" id="GO:0016887">
    <property type="term" value="F:ATP hydrolysis activity"/>
    <property type="evidence" value="ECO:0007669"/>
    <property type="project" value="InterPro"/>
</dbReference>
<dbReference type="SUPFAM" id="SSF52540">
    <property type="entry name" value="P-loop containing nucleoside triphosphate hydrolases"/>
    <property type="match status" value="1"/>
</dbReference>
<dbReference type="Pfam" id="PF00005">
    <property type="entry name" value="ABC_tran"/>
    <property type="match status" value="1"/>
</dbReference>
<gene>
    <name evidence="6" type="ORF">QDX21_07585</name>
</gene>
<keyword evidence="4 6" id="KW-0067">ATP-binding</keyword>
<feature type="domain" description="ABC transporter" evidence="5">
    <location>
        <begin position="20"/>
        <end position="247"/>
    </location>
</feature>
<evidence type="ECO:0000256" key="3">
    <source>
        <dbReference type="ARBA" id="ARBA00022741"/>
    </source>
</evidence>
<reference evidence="6 7" key="1">
    <citation type="submission" date="2023-03" db="EMBL/GenBank/DDBJ databases">
        <title>Complete genome sequences of several Auritidibacter ignavus strains isolated from ear infections.</title>
        <authorList>
            <person name="Baehr T."/>
            <person name="Baumhoegger A.M."/>
        </authorList>
    </citation>
    <scope>NUCLEOTIDE SEQUENCE [LARGE SCALE GENOMIC DNA]</scope>
    <source>
        <strain evidence="6 7">BABAE-6</strain>
    </source>
</reference>
<comment type="similarity">
    <text evidence="1">Belongs to the ABC transporter superfamily.</text>
</comment>
<dbReference type="PROSITE" id="PS00211">
    <property type="entry name" value="ABC_TRANSPORTER_1"/>
    <property type="match status" value="1"/>
</dbReference>
<evidence type="ECO:0000259" key="5">
    <source>
        <dbReference type="PROSITE" id="PS50893"/>
    </source>
</evidence>
<name>A0AAJ6AHM5_9MICC</name>
<protein>
    <submittedName>
        <fullName evidence="6">ATP-binding cassette domain-containing protein</fullName>
    </submittedName>
</protein>
<proteinExistence type="inferred from homology"/>
<evidence type="ECO:0000313" key="7">
    <source>
        <dbReference type="Proteomes" id="UP001224674"/>
    </source>
</evidence>
<sequence>MRHHDNAPPPAAGASAESGIVIDNLIKSYGTRQVLKELSFSIKPGLMTGFVGGNGAGKTTTMRILMGVLDHDGGTITVNGSPIDARYRSQIGYMPEERGLYPKMPVKEQLVYLAKLHGVDSAAASHRSEEILERLGLASRAKDDLEDLSLGNQQRVQVAAALVHEPAALVLDEPFSGLDPQAVETILEVLQDVASRGAPVLFSSHQLDLVERLCDELVILADGQVAANGTRDQLLEQAEIKDWRLRTDADTGWAREVPGITVTEFDGGDLRFTAENPQTAHQLLAQAITRGTVFEFGPIHRSLHEIFHDVVTDQSDTADTTPGDHP</sequence>
<dbReference type="RefSeq" id="WP_110101242.1">
    <property type="nucleotide sequence ID" value="NZ_CP122561.1"/>
</dbReference>
<keyword evidence="2" id="KW-0813">Transport</keyword>
<dbReference type="InterPro" id="IPR017871">
    <property type="entry name" value="ABC_transporter-like_CS"/>
</dbReference>
<organism evidence="6 7">
    <name type="scientific">Auritidibacter ignavus</name>
    <dbReference type="NCBI Taxonomy" id="678932"/>
    <lineage>
        <taxon>Bacteria</taxon>
        <taxon>Bacillati</taxon>
        <taxon>Actinomycetota</taxon>
        <taxon>Actinomycetes</taxon>
        <taxon>Micrococcales</taxon>
        <taxon>Micrococcaceae</taxon>
        <taxon>Auritidibacter</taxon>
    </lineage>
</organism>
<dbReference type="PANTHER" id="PTHR43335:SF4">
    <property type="entry name" value="ABC TRANSPORTER, ATP-BINDING PROTEIN"/>
    <property type="match status" value="1"/>
</dbReference>
<keyword evidence="7" id="KW-1185">Reference proteome</keyword>
<accession>A0AAJ6AHM5</accession>
<dbReference type="GeneID" id="83696504"/>
<dbReference type="Gene3D" id="3.40.50.300">
    <property type="entry name" value="P-loop containing nucleotide triphosphate hydrolases"/>
    <property type="match status" value="1"/>
</dbReference>
<dbReference type="InterPro" id="IPR003593">
    <property type="entry name" value="AAA+_ATPase"/>
</dbReference>
<dbReference type="EMBL" id="CP122566">
    <property type="protein sequence ID" value="WGH92192.1"/>
    <property type="molecule type" value="Genomic_DNA"/>
</dbReference>
<dbReference type="Proteomes" id="UP001224674">
    <property type="component" value="Chromosome"/>
</dbReference>
<evidence type="ECO:0000256" key="4">
    <source>
        <dbReference type="ARBA" id="ARBA00022840"/>
    </source>
</evidence>
<dbReference type="InterPro" id="IPR027417">
    <property type="entry name" value="P-loop_NTPase"/>
</dbReference>